<dbReference type="AlphaFoldDB" id="A0A4R2D850"/>
<name>A0A4R2D850_SHIGR</name>
<dbReference type="PANTHER" id="PTHR32309:SF13">
    <property type="entry name" value="FERRIC ENTEROBACTIN TRANSPORT PROTEIN FEPE"/>
    <property type="match status" value="1"/>
</dbReference>
<evidence type="ECO:0000256" key="1">
    <source>
        <dbReference type="ARBA" id="ARBA00004651"/>
    </source>
</evidence>
<evidence type="ECO:0000256" key="4">
    <source>
        <dbReference type="ARBA" id="ARBA00022989"/>
    </source>
</evidence>
<evidence type="ECO:0000259" key="9">
    <source>
        <dbReference type="Pfam" id="PF02706"/>
    </source>
</evidence>
<comment type="caution">
    <text evidence="10">The sequence shown here is derived from an EMBL/GenBank/DDBJ whole genome shotgun (WGS) entry which is preliminary data.</text>
</comment>
<dbReference type="EMBL" id="SLVX01000002">
    <property type="protein sequence ID" value="TCN47859.1"/>
    <property type="molecule type" value="Genomic_DNA"/>
</dbReference>
<dbReference type="GO" id="GO:0004713">
    <property type="term" value="F:protein tyrosine kinase activity"/>
    <property type="evidence" value="ECO:0007669"/>
    <property type="project" value="TreeGrafter"/>
</dbReference>
<keyword evidence="5 8" id="KW-0472">Membrane</keyword>
<feature type="compositionally biased region" description="Acidic residues" evidence="7">
    <location>
        <begin position="532"/>
        <end position="541"/>
    </location>
</feature>
<keyword evidence="2" id="KW-1003">Cell membrane</keyword>
<sequence>MSGAHSQQDVDIDLGGLFGAIWRNRMRVLLATVACAGVAFAGASLVTPRYKGEARLLIETREPAFTTGTDRTQGREQQPALDELGIASQVQLLRSADLIKQVARNMKLYELEEFDPAAKPSAISDMLVLFGLKKSPLDLEPEERVLKEFVDKLVVYQVERSRVIGIEFSSKDPRLAAEIPNEMAKVYLSLQSGAKLDTNSEATRWLEPEIANLREKVREAEQKVAEYRSQSDLLPTGENSNFAARQLTDISTELARVRGERANAEARAESVRTVLKTGGAPDTLTDVVGSQMIQRLKESEAQIQGQISDLSTSLLEGHPRLKGLRSQLTGIRGQITAETQKILSSLENEAKTAQMRETQLLQQLNTVKANSARAGEDEVGLKALEREATAQRQLLETYLARYREATSRTGSGSTPADARIISAAVEPTEVAFPKVVPITIVGGVAGFMLSAIAILLAELFSGRALKPVGAVASVPARREEEVFEDEVAADVTAEAPVVHKTPVVRRDPVARFDPAPIRDVRAPVKSLLADITPDEDEEEEEKEKVAGQGESASLLDTFDLEEEEDEFSIAAVARYMIENNISVAVSVSPSGDRGSTATVMLARRIAEEHRKTLIIDLTGSACPTRLMAQSAHMPGITDLLVGDAAFGDIIHGDRLSGAHIIPRGNANIKRAMRGIDRLAMVISSLADAYDAVIVECGPAEVEAVRRLTRDQETDIILSLPGADEDEIVEMIDAFGEAGYSEVMLMTGEGGEPPQYPGRRAA</sequence>
<dbReference type="Proteomes" id="UP000295351">
    <property type="component" value="Unassembled WGS sequence"/>
</dbReference>
<dbReference type="GO" id="GO:0005886">
    <property type="term" value="C:plasma membrane"/>
    <property type="evidence" value="ECO:0007669"/>
    <property type="project" value="UniProtKB-SubCell"/>
</dbReference>
<keyword evidence="3 8" id="KW-0812">Transmembrane</keyword>
<feature type="coiled-coil region" evidence="6">
    <location>
        <begin position="343"/>
        <end position="401"/>
    </location>
</feature>
<dbReference type="PANTHER" id="PTHR32309">
    <property type="entry name" value="TYROSINE-PROTEIN KINASE"/>
    <property type="match status" value="1"/>
</dbReference>
<evidence type="ECO:0000256" key="6">
    <source>
        <dbReference type="SAM" id="Coils"/>
    </source>
</evidence>
<dbReference type="Pfam" id="PF02706">
    <property type="entry name" value="Wzz"/>
    <property type="match status" value="1"/>
</dbReference>
<evidence type="ECO:0000256" key="2">
    <source>
        <dbReference type="ARBA" id="ARBA00022475"/>
    </source>
</evidence>
<evidence type="ECO:0000256" key="5">
    <source>
        <dbReference type="ARBA" id="ARBA00023136"/>
    </source>
</evidence>
<evidence type="ECO:0000256" key="7">
    <source>
        <dbReference type="SAM" id="MobiDB-lite"/>
    </source>
</evidence>
<reference evidence="10 11" key="1">
    <citation type="submission" date="2019-03" db="EMBL/GenBank/DDBJ databases">
        <title>Genomic Encyclopedia of Type Strains, Phase IV (KMG-IV): sequencing the most valuable type-strain genomes for metagenomic binning, comparative biology and taxonomic classification.</title>
        <authorList>
            <person name="Goeker M."/>
        </authorList>
    </citation>
    <scope>NUCLEOTIDE SEQUENCE [LARGE SCALE GENOMIC DNA]</scope>
    <source>
        <strain evidence="10 11">DSM 18401</strain>
    </source>
</reference>
<organism evidence="10 11">
    <name type="scientific">Shinella granuli</name>
    <dbReference type="NCBI Taxonomy" id="323621"/>
    <lineage>
        <taxon>Bacteria</taxon>
        <taxon>Pseudomonadati</taxon>
        <taxon>Pseudomonadota</taxon>
        <taxon>Alphaproteobacteria</taxon>
        <taxon>Hyphomicrobiales</taxon>
        <taxon>Rhizobiaceae</taxon>
        <taxon>Shinella</taxon>
    </lineage>
</organism>
<protein>
    <submittedName>
        <fullName evidence="10">Exopolysaccharide transport family protein</fullName>
    </submittedName>
</protein>
<evidence type="ECO:0000256" key="8">
    <source>
        <dbReference type="SAM" id="Phobius"/>
    </source>
</evidence>
<dbReference type="InterPro" id="IPR027417">
    <property type="entry name" value="P-loop_NTPase"/>
</dbReference>
<dbReference type="InterPro" id="IPR050445">
    <property type="entry name" value="Bact_polysacc_biosynth/exp"/>
</dbReference>
<keyword evidence="4 8" id="KW-1133">Transmembrane helix</keyword>
<proteinExistence type="predicted"/>
<dbReference type="RefSeq" id="WP_133033296.1">
    <property type="nucleotide sequence ID" value="NZ_BAABEI010000012.1"/>
</dbReference>
<comment type="subcellular location">
    <subcellularLocation>
        <location evidence="1">Cell membrane</location>
        <topology evidence="1">Multi-pass membrane protein</topology>
    </subcellularLocation>
</comment>
<feature type="coiled-coil region" evidence="6">
    <location>
        <begin position="210"/>
        <end position="267"/>
    </location>
</feature>
<dbReference type="SUPFAM" id="SSF52540">
    <property type="entry name" value="P-loop containing nucleoside triphosphate hydrolases"/>
    <property type="match status" value="1"/>
</dbReference>
<dbReference type="Gene3D" id="3.40.50.300">
    <property type="entry name" value="P-loop containing nucleotide triphosphate hydrolases"/>
    <property type="match status" value="1"/>
</dbReference>
<keyword evidence="6" id="KW-0175">Coiled coil</keyword>
<accession>A0A4R2D850</accession>
<feature type="region of interest" description="Disordered" evidence="7">
    <location>
        <begin position="530"/>
        <end position="550"/>
    </location>
</feature>
<evidence type="ECO:0000313" key="10">
    <source>
        <dbReference type="EMBL" id="TCN47859.1"/>
    </source>
</evidence>
<evidence type="ECO:0000313" key="11">
    <source>
        <dbReference type="Proteomes" id="UP000295351"/>
    </source>
</evidence>
<feature type="transmembrane region" description="Helical" evidence="8">
    <location>
        <begin position="28"/>
        <end position="46"/>
    </location>
</feature>
<dbReference type="InterPro" id="IPR003856">
    <property type="entry name" value="LPS_length_determ_N"/>
</dbReference>
<evidence type="ECO:0000256" key="3">
    <source>
        <dbReference type="ARBA" id="ARBA00022692"/>
    </source>
</evidence>
<gene>
    <name evidence="10" type="ORF">EV665_102380</name>
</gene>
<feature type="domain" description="Polysaccharide chain length determinant N-terminal" evidence="9">
    <location>
        <begin position="11"/>
        <end position="105"/>
    </location>
</feature>
<keyword evidence="11" id="KW-1185">Reference proteome</keyword>